<keyword evidence="1" id="KW-0472">Membrane</keyword>
<reference evidence="2" key="1">
    <citation type="submission" date="2015-10" db="EMBL/GenBank/DDBJ databases">
        <authorList>
            <person name="Gilbert D.G."/>
        </authorList>
    </citation>
    <scope>NUCLEOTIDE SEQUENCE</scope>
</reference>
<dbReference type="AlphaFoldDB" id="A0A160VB56"/>
<dbReference type="Gene3D" id="1.20.1250.20">
    <property type="entry name" value="MFS general substrate transporter like domains"/>
    <property type="match status" value="1"/>
</dbReference>
<proteinExistence type="predicted"/>
<evidence type="ECO:0008006" key="3">
    <source>
        <dbReference type="Google" id="ProtNLM"/>
    </source>
</evidence>
<feature type="transmembrane region" description="Helical" evidence="1">
    <location>
        <begin position="33"/>
        <end position="55"/>
    </location>
</feature>
<keyword evidence="1" id="KW-1133">Transmembrane helix</keyword>
<feature type="transmembrane region" description="Helical" evidence="1">
    <location>
        <begin position="67"/>
        <end position="86"/>
    </location>
</feature>
<gene>
    <name evidence="2" type="ORF">MGWOODY_Clf2313</name>
</gene>
<feature type="transmembrane region" description="Helical" evidence="1">
    <location>
        <begin position="6"/>
        <end position="26"/>
    </location>
</feature>
<protein>
    <recommendedName>
        <fullName evidence="3">Major facilitator superfamily (MFS) profile domain-containing protein</fullName>
    </recommendedName>
</protein>
<accession>A0A160VB56</accession>
<dbReference type="EMBL" id="FAXA01000423">
    <property type="protein sequence ID" value="CUV03464.1"/>
    <property type="molecule type" value="Genomic_DNA"/>
</dbReference>
<keyword evidence="1" id="KW-0812">Transmembrane</keyword>
<evidence type="ECO:0000256" key="1">
    <source>
        <dbReference type="SAM" id="Phobius"/>
    </source>
</evidence>
<name>A0A160VB56_9ZZZZ</name>
<sequence>MFVLSFFNGVAWAFFPILVTVPFHLPGIRPRELAVAFAFTMMMTSVGTSLGPLFTGYLQEGLDDLKMALFLISFASISLILAGSTLRFRSQRQPA</sequence>
<dbReference type="SUPFAM" id="SSF103473">
    <property type="entry name" value="MFS general substrate transporter"/>
    <property type="match status" value="1"/>
</dbReference>
<dbReference type="InterPro" id="IPR036259">
    <property type="entry name" value="MFS_trans_sf"/>
</dbReference>
<evidence type="ECO:0000313" key="2">
    <source>
        <dbReference type="EMBL" id="CUV03464.1"/>
    </source>
</evidence>
<organism evidence="2">
    <name type="scientific">hydrothermal vent metagenome</name>
    <dbReference type="NCBI Taxonomy" id="652676"/>
    <lineage>
        <taxon>unclassified sequences</taxon>
        <taxon>metagenomes</taxon>
        <taxon>ecological metagenomes</taxon>
    </lineage>
</organism>